<dbReference type="Proteomes" id="UP000310314">
    <property type="component" value="Unassembled WGS sequence"/>
</dbReference>
<evidence type="ECO:0000313" key="3">
    <source>
        <dbReference type="Proteomes" id="UP000310314"/>
    </source>
</evidence>
<dbReference type="EMBL" id="VATY01000003">
    <property type="protein sequence ID" value="TMM56326.1"/>
    <property type="molecule type" value="Genomic_DNA"/>
</dbReference>
<accession>A0A5S3PPH4</accession>
<feature type="signal peptide" evidence="1">
    <location>
        <begin position="1"/>
        <end position="26"/>
    </location>
</feature>
<keyword evidence="1" id="KW-0732">Signal</keyword>
<organism evidence="2 3">
    <name type="scientific">Maribacter algarum</name>
    <name type="common">ex Zhang et al. 2020</name>
    <dbReference type="NCBI Taxonomy" id="2578118"/>
    <lineage>
        <taxon>Bacteria</taxon>
        <taxon>Pseudomonadati</taxon>
        <taxon>Bacteroidota</taxon>
        <taxon>Flavobacteriia</taxon>
        <taxon>Flavobacteriales</taxon>
        <taxon>Flavobacteriaceae</taxon>
        <taxon>Maribacter</taxon>
    </lineage>
</organism>
<evidence type="ECO:0000256" key="1">
    <source>
        <dbReference type="SAM" id="SignalP"/>
    </source>
</evidence>
<keyword evidence="3" id="KW-1185">Reference proteome</keyword>
<proteinExistence type="predicted"/>
<feature type="chain" id="PRO_5024426172" evidence="1">
    <location>
        <begin position="27"/>
        <end position="195"/>
    </location>
</feature>
<gene>
    <name evidence="2" type="ORF">FEE95_14400</name>
</gene>
<protein>
    <submittedName>
        <fullName evidence="2">Conjugal transfer protein</fullName>
    </submittedName>
</protein>
<dbReference type="OrthoDB" id="1429505at2"/>
<sequence length="195" mass="22534">MKITIKKIVFTASLILALTMPGRATAQGIPVYDNVNFISFVKQLLEAGKQTANIIKTVKFLKKQKENIEKVSAAIEKLKAVQELIRNNKRLYDTVQGDLRDILNSPHIRADEVERISTSFNAILDQATEDLEFINEILSSDHLKLTDGERMRAIRAHQKESKEMVTEIERKTERYRDIIAFREMQDKINNRKTNY</sequence>
<name>A0A5S3PPH4_9FLAO</name>
<dbReference type="SUPFAM" id="SSF101082">
    <property type="entry name" value="Typo IV secretion system protein TraC"/>
    <property type="match status" value="1"/>
</dbReference>
<reference evidence="2 3" key="1">
    <citation type="submission" date="2019-05" db="EMBL/GenBank/DDBJ databases">
        <authorList>
            <person name="Zhang J.-Y."/>
            <person name="Feg X."/>
            <person name="Du Z.-J."/>
        </authorList>
    </citation>
    <scope>NUCLEOTIDE SEQUENCE [LARGE SCALE GENOMIC DNA]</scope>
    <source>
        <strain evidence="2 3">RZ26</strain>
    </source>
</reference>
<dbReference type="Gene3D" id="1.20.58.430">
    <property type="entry name" value="Type IV secretion system, VirB5-domain"/>
    <property type="match status" value="1"/>
</dbReference>
<evidence type="ECO:0000313" key="2">
    <source>
        <dbReference type="EMBL" id="TMM56326.1"/>
    </source>
</evidence>
<dbReference type="AlphaFoldDB" id="A0A5S3PPH4"/>
<dbReference type="InterPro" id="IPR023220">
    <property type="entry name" value="T4SS_VirB5-domain"/>
</dbReference>
<comment type="caution">
    <text evidence="2">The sequence shown here is derived from an EMBL/GenBank/DDBJ whole genome shotgun (WGS) entry which is preliminary data.</text>
</comment>